<evidence type="ECO:0000256" key="3">
    <source>
        <dbReference type="SAM" id="MobiDB-lite"/>
    </source>
</evidence>
<evidence type="ECO:0000256" key="2">
    <source>
        <dbReference type="RuleBase" id="RU003876"/>
    </source>
</evidence>
<dbReference type="InterPro" id="IPR037231">
    <property type="entry name" value="NAP-like_sf"/>
</dbReference>
<dbReference type="GO" id="GO:0005634">
    <property type="term" value="C:nucleus"/>
    <property type="evidence" value="ECO:0007669"/>
    <property type="project" value="InterPro"/>
</dbReference>
<dbReference type="Pfam" id="PF00956">
    <property type="entry name" value="NAP"/>
    <property type="match status" value="1"/>
</dbReference>
<gene>
    <name evidence="4" type="ORF">BSAL_29390</name>
</gene>
<evidence type="ECO:0000256" key="1">
    <source>
        <dbReference type="ARBA" id="ARBA00009947"/>
    </source>
</evidence>
<dbReference type="EMBL" id="CYKH01001877">
    <property type="protein sequence ID" value="CUG90940.1"/>
    <property type="molecule type" value="Genomic_DNA"/>
</dbReference>
<dbReference type="PANTHER" id="PTHR11875">
    <property type="entry name" value="TESTIS-SPECIFIC Y-ENCODED PROTEIN"/>
    <property type="match status" value="1"/>
</dbReference>
<evidence type="ECO:0000313" key="4">
    <source>
        <dbReference type="EMBL" id="CUG90940.1"/>
    </source>
</evidence>
<feature type="compositionally biased region" description="Acidic residues" evidence="3">
    <location>
        <begin position="299"/>
        <end position="337"/>
    </location>
</feature>
<dbReference type="SUPFAM" id="SSF143113">
    <property type="entry name" value="NAP-like"/>
    <property type="match status" value="1"/>
</dbReference>
<comment type="similarity">
    <text evidence="1 2">Belongs to the nucleosome assembly protein (NAP) family.</text>
</comment>
<name>A0A0S4JHH2_BODSA</name>
<dbReference type="InterPro" id="IPR002164">
    <property type="entry name" value="NAP_family"/>
</dbReference>
<reference evidence="5" key="1">
    <citation type="submission" date="2015-09" db="EMBL/GenBank/DDBJ databases">
        <authorList>
            <consortium name="Pathogen Informatics"/>
        </authorList>
    </citation>
    <scope>NUCLEOTIDE SEQUENCE [LARGE SCALE GENOMIC DNA]</scope>
    <source>
        <strain evidence="5">Lake Konstanz</strain>
    </source>
</reference>
<dbReference type="VEuPathDB" id="TriTrypDB:BSAL_29390"/>
<organism evidence="4 5">
    <name type="scientific">Bodo saltans</name>
    <name type="common">Flagellated protozoan</name>
    <dbReference type="NCBI Taxonomy" id="75058"/>
    <lineage>
        <taxon>Eukaryota</taxon>
        <taxon>Discoba</taxon>
        <taxon>Euglenozoa</taxon>
        <taxon>Kinetoplastea</taxon>
        <taxon>Metakinetoplastina</taxon>
        <taxon>Eubodonida</taxon>
        <taxon>Bodonidae</taxon>
        <taxon>Bodo</taxon>
    </lineage>
</organism>
<dbReference type="Proteomes" id="UP000051952">
    <property type="component" value="Unassembled WGS sequence"/>
</dbReference>
<sequence length="370" mass="40300">MENIASKLAVVLDANPNNAELNKILRAIADVDRKVEAATKASLAATWKELNAGVVPSADAVKKTLAAHPSPLTQIFLEAEMPTEAEVLEAVASGSAKSESAHSVVKFFLQALIGQPLGPVDEKIMNHLESIESTTLEEPEYGFKLSFKFHAEAKKFFSNDVLTVTVKSEGAESGSCKFAESAITGVFGTKIQWNPPEANPTIQRIPVPPTAEAFGAKKNRDGKPKKEERKFVEVKQDSIFRIFEDIDFSKQLPSGRNPDEEMELNMELERRGKLASGLILFHQVSAGLPILSLKRLTPDDEDDMGGDDDEGQMYGSEDEMEDGEFDDDEDDEEEEDVAPPPKKGSRKDSGSAPAPSASKGVKPQPDCKQQ</sequence>
<feature type="region of interest" description="Disordered" evidence="3">
    <location>
        <begin position="296"/>
        <end position="370"/>
    </location>
</feature>
<evidence type="ECO:0000313" key="5">
    <source>
        <dbReference type="Proteomes" id="UP000051952"/>
    </source>
</evidence>
<dbReference type="Gene3D" id="3.30.1120.90">
    <property type="entry name" value="Nucleosome assembly protein"/>
    <property type="match status" value="1"/>
</dbReference>
<dbReference type="AlphaFoldDB" id="A0A0S4JHH2"/>
<protein>
    <submittedName>
        <fullName evidence="4">Nucleosome assembly protein, putative</fullName>
    </submittedName>
</protein>
<accession>A0A0S4JHH2</accession>
<dbReference type="GO" id="GO:0006334">
    <property type="term" value="P:nucleosome assembly"/>
    <property type="evidence" value="ECO:0007669"/>
    <property type="project" value="InterPro"/>
</dbReference>
<keyword evidence="5" id="KW-1185">Reference proteome</keyword>
<proteinExistence type="inferred from homology"/>